<dbReference type="Proteomes" id="UP000006514">
    <property type="component" value="Unassembled WGS sequence"/>
</dbReference>
<keyword evidence="1" id="KW-0479">Metal-binding</keyword>
<dbReference type="AlphaFoldDB" id="J0WMI9"/>
<evidence type="ECO:0000313" key="5">
    <source>
        <dbReference type="Proteomes" id="UP000006514"/>
    </source>
</evidence>
<keyword evidence="1" id="KW-0863">Zinc-finger</keyword>
<name>J0WMI9_AURST</name>
<protein>
    <recommendedName>
        <fullName evidence="3">C2H2-type domain-containing protein</fullName>
    </recommendedName>
</protein>
<keyword evidence="1" id="KW-0862">Zinc</keyword>
<dbReference type="PROSITE" id="PS00028">
    <property type="entry name" value="ZINC_FINGER_C2H2_1"/>
    <property type="match status" value="1"/>
</dbReference>
<dbReference type="InParanoid" id="J0WMI9"/>
<dbReference type="EMBL" id="JH688171">
    <property type="protein sequence ID" value="EJD33565.1"/>
    <property type="molecule type" value="Genomic_DNA"/>
</dbReference>
<evidence type="ECO:0000256" key="1">
    <source>
        <dbReference type="PROSITE-ProRule" id="PRU00042"/>
    </source>
</evidence>
<dbReference type="GO" id="GO:0008270">
    <property type="term" value="F:zinc ion binding"/>
    <property type="evidence" value="ECO:0007669"/>
    <property type="project" value="UniProtKB-KW"/>
</dbReference>
<accession>J0WMI9</accession>
<dbReference type="KEGG" id="adl:AURDEDRAFT_131617"/>
<proteinExistence type="predicted"/>
<feature type="domain" description="C2H2-type" evidence="3">
    <location>
        <begin position="40"/>
        <end position="68"/>
    </location>
</feature>
<dbReference type="PROSITE" id="PS50157">
    <property type="entry name" value="ZINC_FINGER_C2H2_2"/>
    <property type="match status" value="1"/>
</dbReference>
<evidence type="ECO:0000259" key="3">
    <source>
        <dbReference type="PROSITE" id="PS50157"/>
    </source>
</evidence>
<reference evidence="5" key="1">
    <citation type="journal article" date="2012" name="Science">
        <title>The Paleozoic origin of enzymatic lignin decomposition reconstructed from 31 fungal genomes.</title>
        <authorList>
            <person name="Floudas D."/>
            <person name="Binder M."/>
            <person name="Riley R."/>
            <person name="Barry K."/>
            <person name="Blanchette R.A."/>
            <person name="Henrissat B."/>
            <person name="Martinez A.T."/>
            <person name="Otillar R."/>
            <person name="Spatafora J.W."/>
            <person name="Yadav J.S."/>
            <person name="Aerts A."/>
            <person name="Benoit I."/>
            <person name="Boyd A."/>
            <person name="Carlson A."/>
            <person name="Copeland A."/>
            <person name="Coutinho P.M."/>
            <person name="de Vries R.P."/>
            <person name="Ferreira P."/>
            <person name="Findley K."/>
            <person name="Foster B."/>
            <person name="Gaskell J."/>
            <person name="Glotzer D."/>
            <person name="Gorecki P."/>
            <person name="Heitman J."/>
            <person name="Hesse C."/>
            <person name="Hori C."/>
            <person name="Igarashi K."/>
            <person name="Jurgens J.A."/>
            <person name="Kallen N."/>
            <person name="Kersten P."/>
            <person name="Kohler A."/>
            <person name="Kuees U."/>
            <person name="Kumar T.K.A."/>
            <person name="Kuo A."/>
            <person name="LaButti K."/>
            <person name="Larrondo L.F."/>
            <person name="Lindquist E."/>
            <person name="Ling A."/>
            <person name="Lombard V."/>
            <person name="Lucas S."/>
            <person name="Lundell T."/>
            <person name="Martin R."/>
            <person name="McLaughlin D.J."/>
            <person name="Morgenstern I."/>
            <person name="Morin E."/>
            <person name="Murat C."/>
            <person name="Nagy L.G."/>
            <person name="Nolan M."/>
            <person name="Ohm R.A."/>
            <person name="Patyshakuliyeva A."/>
            <person name="Rokas A."/>
            <person name="Ruiz-Duenas F.J."/>
            <person name="Sabat G."/>
            <person name="Salamov A."/>
            <person name="Samejima M."/>
            <person name="Schmutz J."/>
            <person name="Slot J.C."/>
            <person name="St John F."/>
            <person name="Stenlid J."/>
            <person name="Sun H."/>
            <person name="Sun S."/>
            <person name="Syed K."/>
            <person name="Tsang A."/>
            <person name="Wiebenga A."/>
            <person name="Young D."/>
            <person name="Pisabarro A."/>
            <person name="Eastwood D.C."/>
            <person name="Martin F."/>
            <person name="Cullen D."/>
            <person name="Grigoriev I.V."/>
            <person name="Hibbett D.S."/>
        </authorList>
    </citation>
    <scope>NUCLEOTIDE SEQUENCE [LARGE SCALE GENOMIC DNA]</scope>
    <source>
        <strain evidence="5">TFB10046</strain>
    </source>
</reference>
<keyword evidence="5" id="KW-1185">Reference proteome</keyword>
<sequence length="288" mass="31680">MSHHVDIHTLTMTAIQNSPSYEPLKVSIGGDTYEIGPDSFLCFICGHPFKFIAELRGHLEHNHSLQDKAIISGEQAARYIRTHLVHNFLDGFFESDRRNGLHGINVSGRREQSPSPGGLTPSTRSQNGIDHGSTVLGRRLRNEGEDTYGQPQQKKYYHGPEVMGTHLPDREFGILIPRDCVIPTPDGVNLAPRVPTGSLFGIARTATPSETGRPSIHTTYSKLTVRSPALSERGEDGVAHSDSLISPRHVESASGCFNTDWRWRIVPGNCYHSVAITTEPPASDEPAF</sequence>
<feature type="region of interest" description="Disordered" evidence="2">
    <location>
        <begin position="103"/>
        <end position="159"/>
    </location>
</feature>
<organism evidence="4 5">
    <name type="scientific">Auricularia subglabra (strain TFB-10046 / SS5)</name>
    <name type="common">White-rot fungus</name>
    <name type="synonym">Auricularia delicata (strain TFB10046)</name>
    <dbReference type="NCBI Taxonomy" id="717982"/>
    <lineage>
        <taxon>Eukaryota</taxon>
        <taxon>Fungi</taxon>
        <taxon>Dikarya</taxon>
        <taxon>Basidiomycota</taxon>
        <taxon>Agaricomycotina</taxon>
        <taxon>Agaricomycetes</taxon>
        <taxon>Auriculariales</taxon>
        <taxon>Auriculariaceae</taxon>
        <taxon>Auricularia</taxon>
    </lineage>
</organism>
<evidence type="ECO:0000256" key="2">
    <source>
        <dbReference type="SAM" id="MobiDB-lite"/>
    </source>
</evidence>
<gene>
    <name evidence="4" type="ORF">AURDEDRAFT_131617</name>
</gene>
<evidence type="ECO:0000313" key="4">
    <source>
        <dbReference type="EMBL" id="EJD33565.1"/>
    </source>
</evidence>
<dbReference type="InterPro" id="IPR013087">
    <property type="entry name" value="Znf_C2H2_type"/>
</dbReference>